<dbReference type="PRINTS" id="PR00504">
    <property type="entry name" value="CHROMODOMAIN"/>
</dbReference>
<feature type="domain" description="Chromo" evidence="4">
    <location>
        <begin position="102"/>
        <end position="164"/>
    </location>
</feature>
<dbReference type="SMART" id="SM00298">
    <property type="entry name" value="CHROMO"/>
    <property type="match status" value="1"/>
</dbReference>
<dbReference type="STRING" id="1522189.A0A316W384"/>
<gene>
    <name evidence="5" type="ORF">IE81DRAFT_100802</name>
</gene>
<dbReference type="GeneID" id="37031876"/>
<dbReference type="Gene3D" id="2.40.50.40">
    <property type="match status" value="2"/>
</dbReference>
<dbReference type="PANTHER" id="PTHR22812">
    <property type="entry name" value="CHROMOBOX PROTEIN"/>
    <property type="match status" value="1"/>
</dbReference>
<dbReference type="Proteomes" id="UP000245783">
    <property type="component" value="Unassembled WGS sequence"/>
</dbReference>
<keyword evidence="6" id="KW-1185">Reference proteome</keyword>
<dbReference type="GO" id="GO:0000792">
    <property type="term" value="C:heterochromatin"/>
    <property type="evidence" value="ECO:0007669"/>
    <property type="project" value="UniProtKB-ARBA"/>
</dbReference>
<dbReference type="SUPFAM" id="SSF54160">
    <property type="entry name" value="Chromo domain-like"/>
    <property type="match status" value="2"/>
</dbReference>
<proteinExistence type="predicted"/>
<protein>
    <submittedName>
        <fullName evidence="5">Chromo-domain-containing protein</fullName>
    </submittedName>
</protein>
<dbReference type="InterPro" id="IPR023780">
    <property type="entry name" value="Chromo_domain"/>
</dbReference>
<dbReference type="InterPro" id="IPR016197">
    <property type="entry name" value="Chromo-like_dom_sf"/>
</dbReference>
<feature type="compositionally biased region" description="Basic and acidic residues" evidence="3">
    <location>
        <begin position="214"/>
        <end position="243"/>
    </location>
</feature>
<feature type="compositionally biased region" description="Basic and acidic residues" evidence="3">
    <location>
        <begin position="65"/>
        <end position="77"/>
    </location>
</feature>
<dbReference type="Pfam" id="PF01393">
    <property type="entry name" value="Chromo_shadow"/>
    <property type="match status" value="1"/>
</dbReference>
<evidence type="ECO:0000313" key="6">
    <source>
        <dbReference type="Proteomes" id="UP000245783"/>
    </source>
</evidence>
<feature type="region of interest" description="Disordered" evidence="3">
    <location>
        <begin position="156"/>
        <end position="243"/>
    </location>
</feature>
<dbReference type="EMBL" id="KZ819372">
    <property type="protein sequence ID" value="PWN43233.1"/>
    <property type="molecule type" value="Genomic_DNA"/>
</dbReference>
<comment type="subcellular location">
    <subcellularLocation>
        <location evidence="1">Nucleus</location>
    </subcellularLocation>
</comment>
<dbReference type="InterPro" id="IPR023779">
    <property type="entry name" value="Chromodomain_CS"/>
</dbReference>
<name>A0A316W384_9BASI</name>
<evidence type="ECO:0000256" key="1">
    <source>
        <dbReference type="ARBA" id="ARBA00004123"/>
    </source>
</evidence>
<dbReference type="FunCoup" id="A0A316W384">
    <property type="interactions" value="9"/>
</dbReference>
<evidence type="ECO:0000259" key="4">
    <source>
        <dbReference type="PROSITE" id="PS50013"/>
    </source>
</evidence>
<dbReference type="CDD" id="cd00024">
    <property type="entry name" value="CD_CSD"/>
    <property type="match status" value="1"/>
</dbReference>
<dbReference type="InterPro" id="IPR051219">
    <property type="entry name" value="Heterochromatin_chromo-domain"/>
</dbReference>
<dbReference type="PROSITE" id="PS50013">
    <property type="entry name" value="CHROMO_2"/>
    <property type="match status" value="1"/>
</dbReference>
<feature type="region of interest" description="Disordered" evidence="3">
    <location>
        <begin position="1"/>
        <end position="101"/>
    </location>
</feature>
<feature type="compositionally biased region" description="Low complexity" evidence="3">
    <location>
        <begin position="170"/>
        <end position="180"/>
    </location>
</feature>
<dbReference type="InterPro" id="IPR000953">
    <property type="entry name" value="Chromo/chromo_shadow_dom"/>
</dbReference>
<feature type="compositionally biased region" description="Acidic residues" evidence="3">
    <location>
        <begin position="78"/>
        <end position="101"/>
    </location>
</feature>
<sequence>MARAGSIAVSSGSDSGAPTSGRKSVGAGSASKKTASFAAARKSNSSSSNKKSKRGEEDEVEEVIDEPHQDGDEVAIREEDEDENVEEEEEDDDDDEDEEPEYEIEKILRHRSAKNTGKIDYYIKWKGYDLNESTWEPEANVKATAGEMVKQYWEGAPGNKVQPRKYLSPSKAAAAAALAGAKRKRSAGRASADADAESIEQVEDEEEEEEEETSAEKSKSSKAAPSKEEKEHAKHLQDVQREKEKYEAMDSWDDICICETMERGEDGVLVALMKFNKCKYELDFPAEICYKRAPQKMLAFYEAHLRFKTPTAGAGKKTRK</sequence>
<feature type="compositionally biased region" description="Acidic residues" evidence="3">
    <location>
        <begin position="194"/>
        <end position="213"/>
    </location>
</feature>
<keyword evidence="2" id="KW-0539">Nucleus</keyword>
<evidence type="ECO:0000313" key="5">
    <source>
        <dbReference type="EMBL" id="PWN43233.1"/>
    </source>
</evidence>
<dbReference type="InterPro" id="IPR017984">
    <property type="entry name" value="Chromo_dom_subgr"/>
</dbReference>
<evidence type="ECO:0000256" key="2">
    <source>
        <dbReference type="ARBA" id="ARBA00023242"/>
    </source>
</evidence>
<dbReference type="PROSITE" id="PS00598">
    <property type="entry name" value="CHROMO_1"/>
    <property type="match status" value="1"/>
</dbReference>
<dbReference type="GO" id="GO:0005634">
    <property type="term" value="C:nucleus"/>
    <property type="evidence" value="ECO:0007669"/>
    <property type="project" value="UniProtKB-SubCell"/>
</dbReference>
<dbReference type="InParanoid" id="A0A316W384"/>
<dbReference type="AlphaFoldDB" id="A0A316W384"/>
<dbReference type="InterPro" id="IPR008251">
    <property type="entry name" value="Chromo_shadow_dom"/>
</dbReference>
<dbReference type="GO" id="GO:0006338">
    <property type="term" value="P:chromatin remodeling"/>
    <property type="evidence" value="ECO:0007669"/>
    <property type="project" value="UniProtKB-ARBA"/>
</dbReference>
<evidence type="ECO:0000256" key="3">
    <source>
        <dbReference type="SAM" id="MobiDB-lite"/>
    </source>
</evidence>
<feature type="compositionally biased region" description="Low complexity" evidence="3">
    <location>
        <begin position="20"/>
        <end position="49"/>
    </location>
</feature>
<dbReference type="Pfam" id="PF00385">
    <property type="entry name" value="Chromo"/>
    <property type="match status" value="1"/>
</dbReference>
<reference evidence="5 6" key="1">
    <citation type="journal article" date="2018" name="Mol. Biol. Evol.">
        <title>Broad Genomic Sampling Reveals a Smut Pathogenic Ancestry of the Fungal Clade Ustilaginomycotina.</title>
        <authorList>
            <person name="Kijpornyongpan T."/>
            <person name="Mondo S.J."/>
            <person name="Barry K."/>
            <person name="Sandor L."/>
            <person name="Lee J."/>
            <person name="Lipzen A."/>
            <person name="Pangilinan J."/>
            <person name="LaButti K."/>
            <person name="Hainaut M."/>
            <person name="Henrissat B."/>
            <person name="Grigoriev I.V."/>
            <person name="Spatafora J.W."/>
            <person name="Aime M.C."/>
        </authorList>
    </citation>
    <scope>NUCLEOTIDE SEQUENCE [LARGE SCALE GENOMIC DNA]</scope>
    <source>
        <strain evidence="5 6">MCA 4658</strain>
    </source>
</reference>
<dbReference type="OrthoDB" id="433924at2759"/>
<dbReference type="SMART" id="SM00300">
    <property type="entry name" value="ChSh"/>
    <property type="match status" value="1"/>
</dbReference>
<feature type="compositionally biased region" description="Polar residues" evidence="3">
    <location>
        <begin position="8"/>
        <end position="18"/>
    </location>
</feature>
<accession>A0A316W384</accession>
<organism evidence="5 6">
    <name type="scientific">Ceraceosorus guamensis</name>
    <dbReference type="NCBI Taxonomy" id="1522189"/>
    <lineage>
        <taxon>Eukaryota</taxon>
        <taxon>Fungi</taxon>
        <taxon>Dikarya</taxon>
        <taxon>Basidiomycota</taxon>
        <taxon>Ustilaginomycotina</taxon>
        <taxon>Exobasidiomycetes</taxon>
        <taxon>Ceraceosorales</taxon>
        <taxon>Ceraceosoraceae</taxon>
        <taxon>Ceraceosorus</taxon>
    </lineage>
</organism>
<dbReference type="RefSeq" id="XP_025370393.1">
    <property type="nucleotide sequence ID" value="XM_025510006.1"/>
</dbReference>